<proteinExistence type="predicted"/>
<feature type="transmembrane region" description="Helical" evidence="7">
    <location>
        <begin position="16"/>
        <end position="37"/>
    </location>
</feature>
<reference evidence="10" key="1">
    <citation type="journal article" date="2020" name="mSystems">
        <title>Genome- and Community-Level Interaction Insights into Carbon Utilization and Element Cycling Functions of Hydrothermarchaeota in Hydrothermal Sediment.</title>
        <authorList>
            <person name="Zhou Z."/>
            <person name="Liu Y."/>
            <person name="Xu W."/>
            <person name="Pan J."/>
            <person name="Luo Z.H."/>
            <person name="Li M."/>
        </authorList>
    </citation>
    <scope>NUCLEOTIDE SEQUENCE [LARGE SCALE GENOMIC DNA]</scope>
    <source>
        <strain evidence="10">HyVt-443</strain>
    </source>
</reference>
<keyword evidence="3" id="KW-1003">Cell membrane</keyword>
<feature type="transmembrane region" description="Helical" evidence="7">
    <location>
        <begin position="280"/>
        <end position="301"/>
    </location>
</feature>
<evidence type="ECO:0000259" key="8">
    <source>
        <dbReference type="Pfam" id="PF02687"/>
    </source>
</evidence>
<dbReference type="Pfam" id="PF02687">
    <property type="entry name" value="FtsX"/>
    <property type="match status" value="1"/>
</dbReference>
<evidence type="ECO:0000256" key="6">
    <source>
        <dbReference type="ARBA" id="ARBA00023136"/>
    </source>
</evidence>
<keyword evidence="5 7" id="KW-1133">Transmembrane helix</keyword>
<dbReference type="AlphaFoldDB" id="A0A831RMF4"/>
<dbReference type="InterPro" id="IPR003838">
    <property type="entry name" value="ABC3_permease_C"/>
</dbReference>
<evidence type="ECO:0000256" key="4">
    <source>
        <dbReference type="ARBA" id="ARBA00022692"/>
    </source>
</evidence>
<keyword evidence="6 7" id="KW-0472">Membrane</keyword>
<accession>A0A831RMF4</accession>
<comment type="caution">
    <text evidence="10">The sequence shown here is derived from an EMBL/GenBank/DDBJ whole genome shotgun (WGS) entry which is preliminary data.</text>
</comment>
<dbReference type="PANTHER" id="PTHR43738">
    <property type="entry name" value="ABC TRANSPORTER, MEMBRANE PROTEIN"/>
    <property type="match status" value="1"/>
</dbReference>
<evidence type="ECO:0000256" key="1">
    <source>
        <dbReference type="ARBA" id="ARBA00004651"/>
    </source>
</evidence>
<gene>
    <name evidence="10" type="ORF">ENI96_09265</name>
</gene>
<sequence length="397" mass="42468">MISLAYRDVANGFGRYLATGLGLGLLIGVTLTMAGVYRGMVDDGKALLRSAGADIWVVQQNTLGPFAEPSSLPDGMRRGVLAIPGVKEAGNVAYLTLEVTDAGTSVRIMLAGYEPGRPGGPRYLIAGRHITRSHYELVADVRTGFQVGDVIPIRRHDYTVVGLTAGLRSPSGDPMVFLPLRDAQEIQFLKDNDAVFRDRRQLQENPQLNPPSNPSLLGAVEASLFSNDRVNAILVRLLPGYDEGEVAAEIRDWLRLTAYTSAEMEEILIGQLIATASRQIGLFLVILTIVSAAIVALTIYSMTQTKLKEIAVLKLIGTPNRLISGMIVQEAMGLGLIGFIAGKLAVTYWAPLFPKHVVLLEQDTLVALGITLVICLVASIAGVRSAVRVSPGSAIGG</sequence>
<evidence type="ECO:0000256" key="3">
    <source>
        <dbReference type="ARBA" id="ARBA00022475"/>
    </source>
</evidence>
<evidence type="ECO:0000256" key="2">
    <source>
        <dbReference type="ARBA" id="ARBA00022448"/>
    </source>
</evidence>
<name>A0A831RMF4_9GAMM</name>
<evidence type="ECO:0000259" key="9">
    <source>
        <dbReference type="Pfam" id="PF12704"/>
    </source>
</evidence>
<dbReference type="PANTHER" id="PTHR43738:SF1">
    <property type="entry name" value="HEMIN TRANSPORT SYSTEM PERMEASE PROTEIN HRTB-RELATED"/>
    <property type="match status" value="1"/>
</dbReference>
<evidence type="ECO:0000256" key="5">
    <source>
        <dbReference type="ARBA" id="ARBA00022989"/>
    </source>
</evidence>
<dbReference type="InterPro" id="IPR025857">
    <property type="entry name" value="MacB_PCD"/>
</dbReference>
<feature type="domain" description="MacB-like periplasmic core" evidence="9">
    <location>
        <begin position="21"/>
        <end position="252"/>
    </location>
</feature>
<dbReference type="GO" id="GO:0005886">
    <property type="term" value="C:plasma membrane"/>
    <property type="evidence" value="ECO:0007669"/>
    <property type="project" value="UniProtKB-SubCell"/>
</dbReference>
<feature type="transmembrane region" description="Helical" evidence="7">
    <location>
        <begin position="365"/>
        <end position="383"/>
    </location>
</feature>
<dbReference type="InterPro" id="IPR051125">
    <property type="entry name" value="ABC-4/HrtB_transporter"/>
</dbReference>
<organism evidence="10">
    <name type="scientific">Sedimenticola thiotaurini</name>
    <dbReference type="NCBI Taxonomy" id="1543721"/>
    <lineage>
        <taxon>Bacteria</taxon>
        <taxon>Pseudomonadati</taxon>
        <taxon>Pseudomonadota</taxon>
        <taxon>Gammaproteobacteria</taxon>
        <taxon>Chromatiales</taxon>
        <taxon>Sedimenticolaceae</taxon>
        <taxon>Sedimenticola</taxon>
    </lineage>
</organism>
<evidence type="ECO:0000313" key="10">
    <source>
        <dbReference type="EMBL" id="HEB96602.1"/>
    </source>
</evidence>
<dbReference type="Pfam" id="PF12704">
    <property type="entry name" value="MacB_PCD"/>
    <property type="match status" value="1"/>
</dbReference>
<dbReference type="EMBL" id="DRKP01000105">
    <property type="protein sequence ID" value="HEB96602.1"/>
    <property type="molecule type" value="Genomic_DNA"/>
</dbReference>
<keyword evidence="4 7" id="KW-0812">Transmembrane</keyword>
<evidence type="ECO:0000256" key="7">
    <source>
        <dbReference type="SAM" id="Phobius"/>
    </source>
</evidence>
<protein>
    <submittedName>
        <fullName evidence="10">ABC transporter permease</fullName>
    </submittedName>
</protein>
<dbReference type="Proteomes" id="UP000886251">
    <property type="component" value="Unassembled WGS sequence"/>
</dbReference>
<feature type="domain" description="ABC3 transporter permease C-terminal" evidence="8">
    <location>
        <begin position="282"/>
        <end position="391"/>
    </location>
</feature>
<keyword evidence="2" id="KW-0813">Transport</keyword>
<feature type="transmembrane region" description="Helical" evidence="7">
    <location>
        <begin position="322"/>
        <end position="345"/>
    </location>
</feature>
<comment type="subcellular location">
    <subcellularLocation>
        <location evidence="1">Cell membrane</location>
        <topology evidence="1">Multi-pass membrane protein</topology>
    </subcellularLocation>
</comment>